<dbReference type="EnsemblMetazoa" id="G1968.3">
    <property type="protein sequence ID" value="G1968.3:cds"/>
    <property type="gene ID" value="G1968"/>
</dbReference>
<dbReference type="Proteomes" id="UP000005408">
    <property type="component" value="Unassembled WGS sequence"/>
</dbReference>
<proteinExistence type="predicted"/>
<keyword evidence="2" id="KW-1185">Reference proteome</keyword>
<evidence type="ECO:0008006" key="3">
    <source>
        <dbReference type="Google" id="ProtNLM"/>
    </source>
</evidence>
<evidence type="ECO:0000313" key="1">
    <source>
        <dbReference type="EnsemblMetazoa" id="G1968.3:cds"/>
    </source>
</evidence>
<evidence type="ECO:0000313" key="2">
    <source>
        <dbReference type="Proteomes" id="UP000005408"/>
    </source>
</evidence>
<accession>A0A8W8JJF1</accession>
<dbReference type="AlphaFoldDB" id="A0A8W8JJF1"/>
<sequence length="193" mass="20951">MAASGGKWRIFCRVSLAVLFLVILNCELIYTTKPTIAVKESKPLTWDCTDNNGAVVGHEATWPTSTGSCDKNKCWHGTLKKFVLTYSCPSLKSGENPDTDNCFETSNSALSFPDCCPTLTCNSSAPLTTLAPTACYDLGSDFACSVWSNMTAGCVSGTDGYGDRIYNYTVVYCRKTCRLVSPMSVLLIKTLIK</sequence>
<name>A0A8W8JJF1_MAGGI</name>
<protein>
    <recommendedName>
        <fullName evidence="3">Single domain-containing protein</fullName>
    </recommendedName>
</protein>
<organism evidence="1 2">
    <name type="scientific">Magallana gigas</name>
    <name type="common">Pacific oyster</name>
    <name type="synonym">Crassostrea gigas</name>
    <dbReference type="NCBI Taxonomy" id="29159"/>
    <lineage>
        <taxon>Eukaryota</taxon>
        <taxon>Metazoa</taxon>
        <taxon>Spiralia</taxon>
        <taxon>Lophotrochozoa</taxon>
        <taxon>Mollusca</taxon>
        <taxon>Bivalvia</taxon>
        <taxon>Autobranchia</taxon>
        <taxon>Pteriomorphia</taxon>
        <taxon>Ostreida</taxon>
        <taxon>Ostreoidea</taxon>
        <taxon>Ostreidae</taxon>
        <taxon>Magallana</taxon>
    </lineage>
</organism>
<reference evidence="1" key="1">
    <citation type="submission" date="2022-08" db="UniProtKB">
        <authorList>
            <consortium name="EnsemblMetazoa"/>
        </authorList>
    </citation>
    <scope>IDENTIFICATION</scope>
    <source>
        <strain evidence="1">05x7-T-G4-1.051#20</strain>
    </source>
</reference>